<organism evidence="2 3">
    <name type="scientific">Nitrosotalea devaniterrae</name>
    <dbReference type="NCBI Taxonomy" id="1078905"/>
    <lineage>
        <taxon>Archaea</taxon>
        <taxon>Nitrososphaerota</taxon>
        <taxon>Nitrososphaeria</taxon>
        <taxon>Nitrosotaleales</taxon>
        <taxon>Nitrosotaleaceae</taxon>
        <taxon>Nitrosotalea</taxon>
    </lineage>
</organism>
<dbReference type="InterPro" id="IPR004360">
    <property type="entry name" value="Glyas_Fos-R_dOase_dom"/>
</dbReference>
<dbReference type="InterPro" id="IPR037523">
    <property type="entry name" value="VOC_core"/>
</dbReference>
<name>A0A128A3E5_9ARCH</name>
<dbReference type="AlphaFoldDB" id="A0A128A3E5"/>
<dbReference type="PROSITE" id="PS51819">
    <property type="entry name" value="VOC"/>
    <property type="match status" value="1"/>
</dbReference>
<dbReference type="InterPro" id="IPR052164">
    <property type="entry name" value="Anthracycline_SecMetBiosynth"/>
</dbReference>
<keyword evidence="3" id="KW-1185">Reference proteome</keyword>
<dbReference type="Gene3D" id="3.10.180.10">
    <property type="entry name" value="2,3-Dihydroxybiphenyl 1,2-Dioxygenase, domain 1"/>
    <property type="match status" value="1"/>
</dbReference>
<proteinExistence type="predicted"/>
<dbReference type="GO" id="GO:0051213">
    <property type="term" value="F:dioxygenase activity"/>
    <property type="evidence" value="ECO:0007669"/>
    <property type="project" value="UniProtKB-KW"/>
</dbReference>
<dbReference type="PANTHER" id="PTHR33993:SF14">
    <property type="entry name" value="GB|AAF24581.1"/>
    <property type="match status" value="1"/>
</dbReference>
<dbReference type="SUPFAM" id="SSF54593">
    <property type="entry name" value="Glyoxalase/Bleomycin resistance protein/Dihydroxybiphenyl dioxygenase"/>
    <property type="match status" value="1"/>
</dbReference>
<dbReference type="InterPro" id="IPR029068">
    <property type="entry name" value="Glyas_Bleomycin-R_OHBP_Dase"/>
</dbReference>
<gene>
    <name evidence="2" type="ORF">NDEV_1093</name>
</gene>
<evidence type="ECO:0000313" key="2">
    <source>
        <dbReference type="EMBL" id="CUR51858.1"/>
    </source>
</evidence>
<sequence length="136" mass="14868">MNIRHLGSVILAVSDLEKSLKFYHEVIGLPIKNSRENWVELAKEGATVILHPASKPINTGTSIENGIVVGLVVGDIESAVKELKSKNVTVYRDVVSHKAGKNCIVLDPDKYMVSLFEPLYDDGAKQARGFHGFAPL</sequence>
<keyword evidence="2" id="KW-0560">Oxidoreductase</keyword>
<evidence type="ECO:0000313" key="3">
    <source>
        <dbReference type="Proteomes" id="UP000196239"/>
    </source>
</evidence>
<reference evidence="3" key="1">
    <citation type="submission" date="2015-10" db="EMBL/GenBank/DDBJ databases">
        <authorList>
            <person name="Lehtovirta-Morley L.E."/>
            <person name="Vieille C."/>
        </authorList>
    </citation>
    <scope>NUCLEOTIDE SEQUENCE [LARGE SCALE GENOMIC DNA]</scope>
</reference>
<keyword evidence="2" id="KW-0223">Dioxygenase</keyword>
<dbReference type="EMBL" id="LN890280">
    <property type="protein sequence ID" value="CUR51858.1"/>
    <property type="molecule type" value="Genomic_DNA"/>
</dbReference>
<dbReference type="KEGG" id="ndv:NDEV_1093"/>
<evidence type="ECO:0000259" key="1">
    <source>
        <dbReference type="PROSITE" id="PS51819"/>
    </source>
</evidence>
<feature type="domain" description="VOC" evidence="1">
    <location>
        <begin position="5"/>
        <end position="118"/>
    </location>
</feature>
<dbReference type="PANTHER" id="PTHR33993">
    <property type="entry name" value="GLYOXALASE-RELATED"/>
    <property type="match status" value="1"/>
</dbReference>
<protein>
    <submittedName>
        <fullName evidence="2">Glyoxalase/bleomycin resistance protein/dioxygenase</fullName>
    </submittedName>
</protein>
<dbReference type="Pfam" id="PF00903">
    <property type="entry name" value="Glyoxalase"/>
    <property type="match status" value="1"/>
</dbReference>
<accession>A0A128A3E5</accession>
<dbReference type="Proteomes" id="UP000196239">
    <property type="component" value="Chromosome 1"/>
</dbReference>